<dbReference type="RefSeq" id="WP_148942118.1">
    <property type="nucleotide sequence ID" value="NZ_JBNILZ010000003.1"/>
</dbReference>
<gene>
    <name evidence="5" type="ORF">FZC78_21455</name>
</gene>
<dbReference type="Pfam" id="PF01230">
    <property type="entry name" value="HIT"/>
    <property type="match status" value="1"/>
</dbReference>
<sequence length="112" mass="12946">MTTDFYCEEVLSGKTQVEIVAETEHVLAYHHTKPFYPVHIVAIPKKHITSLTTIEENDHFILMDLMLIIKDISAKVLDQHESCKVITNLGKYQDSKHLHWHIVSGEPLKQKK</sequence>
<protein>
    <submittedName>
        <fullName evidence="5">HIT domain-containing protein</fullName>
    </submittedName>
</protein>
<evidence type="ECO:0000256" key="3">
    <source>
        <dbReference type="PROSITE-ProRule" id="PRU00464"/>
    </source>
</evidence>
<dbReference type="Proteomes" id="UP000322267">
    <property type="component" value="Unassembled WGS sequence"/>
</dbReference>
<evidence type="ECO:0000256" key="1">
    <source>
        <dbReference type="PIRSR" id="PIRSR601310-1"/>
    </source>
</evidence>
<accession>A0A5D4NIX7</accession>
<feature type="short sequence motif" description="Histidine triad motif" evidence="2 3">
    <location>
        <begin position="97"/>
        <end position="101"/>
    </location>
</feature>
<dbReference type="AlphaFoldDB" id="A0A5D4NIX7"/>
<proteinExistence type="predicted"/>
<dbReference type="SUPFAM" id="SSF54197">
    <property type="entry name" value="HIT-like"/>
    <property type="match status" value="1"/>
</dbReference>
<evidence type="ECO:0000313" key="6">
    <source>
        <dbReference type="Proteomes" id="UP000322267"/>
    </source>
</evidence>
<dbReference type="InterPro" id="IPR036265">
    <property type="entry name" value="HIT-like_sf"/>
</dbReference>
<reference evidence="5 6" key="1">
    <citation type="submission" date="2019-08" db="EMBL/GenBank/DDBJ databases">
        <title>Bacillus genomes from the desert of Cuatro Cienegas, Coahuila.</title>
        <authorList>
            <person name="Olmedo-Alvarez G."/>
        </authorList>
    </citation>
    <scope>NUCLEOTIDE SEQUENCE [LARGE SCALE GENOMIC DNA]</scope>
    <source>
        <strain evidence="5 6">CH34_1T</strain>
    </source>
</reference>
<organism evidence="5 6">
    <name type="scientific">Rossellomorea vietnamensis</name>
    <dbReference type="NCBI Taxonomy" id="218284"/>
    <lineage>
        <taxon>Bacteria</taxon>
        <taxon>Bacillati</taxon>
        <taxon>Bacillota</taxon>
        <taxon>Bacilli</taxon>
        <taxon>Bacillales</taxon>
        <taxon>Bacillaceae</taxon>
        <taxon>Rossellomorea</taxon>
    </lineage>
</organism>
<evidence type="ECO:0000256" key="2">
    <source>
        <dbReference type="PIRSR" id="PIRSR601310-3"/>
    </source>
</evidence>
<feature type="active site" description="Tele-AMP-histidine intermediate" evidence="1">
    <location>
        <position position="99"/>
    </location>
</feature>
<dbReference type="Gene3D" id="3.30.428.10">
    <property type="entry name" value="HIT-like"/>
    <property type="match status" value="1"/>
</dbReference>
<comment type="caution">
    <text evidence="5">The sequence shown here is derived from an EMBL/GenBank/DDBJ whole genome shotgun (WGS) entry which is preliminary data.</text>
</comment>
<dbReference type="EMBL" id="VTEI01000019">
    <property type="protein sequence ID" value="TYS13528.1"/>
    <property type="molecule type" value="Genomic_DNA"/>
</dbReference>
<feature type="domain" description="HIT" evidence="4">
    <location>
        <begin position="6"/>
        <end position="112"/>
    </location>
</feature>
<dbReference type="GO" id="GO:0003824">
    <property type="term" value="F:catalytic activity"/>
    <property type="evidence" value="ECO:0007669"/>
    <property type="project" value="InterPro"/>
</dbReference>
<name>A0A5D4NIX7_9BACI</name>
<dbReference type="OrthoDB" id="9784774at2"/>
<dbReference type="PROSITE" id="PS51084">
    <property type="entry name" value="HIT_2"/>
    <property type="match status" value="1"/>
</dbReference>
<dbReference type="PANTHER" id="PTHR23089">
    <property type="entry name" value="HISTIDINE TRIAD HIT PROTEIN"/>
    <property type="match status" value="1"/>
</dbReference>
<evidence type="ECO:0000259" key="4">
    <source>
        <dbReference type="PROSITE" id="PS51084"/>
    </source>
</evidence>
<dbReference type="InterPro" id="IPR001310">
    <property type="entry name" value="Histidine_triad_HIT"/>
</dbReference>
<dbReference type="InterPro" id="IPR011146">
    <property type="entry name" value="HIT-like"/>
</dbReference>
<evidence type="ECO:0000313" key="5">
    <source>
        <dbReference type="EMBL" id="TYS13528.1"/>
    </source>
</evidence>